<name>A0A9R1X9I1_LACSA</name>
<proteinExistence type="predicted"/>
<evidence type="ECO:0000256" key="2">
    <source>
        <dbReference type="ARBA" id="ARBA00022692"/>
    </source>
</evidence>
<sequence>MLLIINNAGQGVLSSSFFKYADTILKKYSSIVVTIFTGFTSAVLFGHTLTINSMLGISIIFISMHQFFSSLSKVKEEENRVLELEPIKSNNRYYY</sequence>
<evidence type="ECO:0000256" key="1">
    <source>
        <dbReference type="ARBA" id="ARBA00004141"/>
    </source>
</evidence>
<evidence type="ECO:0000313" key="6">
    <source>
        <dbReference type="EMBL" id="KAJ0204426.1"/>
    </source>
</evidence>
<gene>
    <name evidence="6" type="ORF">LSAT_V11C500249760</name>
</gene>
<dbReference type="PANTHER" id="PTHR10231">
    <property type="entry name" value="NUCLEOTIDE-SUGAR TRANSMEMBRANE TRANSPORTER"/>
    <property type="match status" value="1"/>
</dbReference>
<comment type="caution">
    <text evidence="6">The sequence shown here is derived from an EMBL/GenBank/DDBJ whole genome shotgun (WGS) entry which is preliminary data.</text>
</comment>
<evidence type="ECO:0000313" key="7">
    <source>
        <dbReference type="Proteomes" id="UP000235145"/>
    </source>
</evidence>
<keyword evidence="2 5" id="KW-0812">Transmembrane</keyword>
<dbReference type="GO" id="GO:0000139">
    <property type="term" value="C:Golgi membrane"/>
    <property type="evidence" value="ECO:0007669"/>
    <property type="project" value="InterPro"/>
</dbReference>
<evidence type="ECO:0000256" key="3">
    <source>
        <dbReference type="ARBA" id="ARBA00022989"/>
    </source>
</evidence>
<evidence type="ECO:0000256" key="5">
    <source>
        <dbReference type="SAM" id="Phobius"/>
    </source>
</evidence>
<dbReference type="GO" id="GO:0015165">
    <property type="term" value="F:pyrimidine nucleotide-sugar transmembrane transporter activity"/>
    <property type="evidence" value="ECO:0007669"/>
    <property type="project" value="InterPro"/>
</dbReference>
<keyword evidence="3 5" id="KW-1133">Transmembrane helix</keyword>
<organism evidence="6 7">
    <name type="scientific">Lactuca sativa</name>
    <name type="common">Garden lettuce</name>
    <dbReference type="NCBI Taxonomy" id="4236"/>
    <lineage>
        <taxon>Eukaryota</taxon>
        <taxon>Viridiplantae</taxon>
        <taxon>Streptophyta</taxon>
        <taxon>Embryophyta</taxon>
        <taxon>Tracheophyta</taxon>
        <taxon>Spermatophyta</taxon>
        <taxon>Magnoliopsida</taxon>
        <taxon>eudicotyledons</taxon>
        <taxon>Gunneridae</taxon>
        <taxon>Pentapetalae</taxon>
        <taxon>asterids</taxon>
        <taxon>campanulids</taxon>
        <taxon>Asterales</taxon>
        <taxon>Asteraceae</taxon>
        <taxon>Cichorioideae</taxon>
        <taxon>Cichorieae</taxon>
        <taxon>Lactucinae</taxon>
        <taxon>Lactuca</taxon>
    </lineage>
</organism>
<protein>
    <submittedName>
        <fullName evidence="6">Uncharacterized protein</fullName>
    </submittedName>
</protein>
<feature type="transmembrane region" description="Helical" evidence="5">
    <location>
        <begin position="28"/>
        <end position="45"/>
    </location>
</feature>
<dbReference type="InterPro" id="IPR007271">
    <property type="entry name" value="Nuc_sug_transpt"/>
</dbReference>
<keyword evidence="7" id="KW-1185">Reference proteome</keyword>
<keyword evidence="4 5" id="KW-0472">Membrane</keyword>
<accession>A0A9R1X9I1</accession>
<evidence type="ECO:0000256" key="4">
    <source>
        <dbReference type="ARBA" id="ARBA00023136"/>
    </source>
</evidence>
<dbReference type="AlphaFoldDB" id="A0A9R1X9I1"/>
<reference evidence="6 7" key="1">
    <citation type="journal article" date="2017" name="Nat. Commun.">
        <title>Genome assembly with in vitro proximity ligation data and whole-genome triplication in lettuce.</title>
        <authorList>
            <person name="Reyes-Chin-Wo S."/>
            <person name="Wang Z."/>
            <person name="Yang X."/>
            <person name="Kozik A."/>
            <person name="Arikit S."/>
            <person name="Song C."/>
            <person name="Xia L."/>
            <person name="Froenicke L."/>
            <person name="Lavelle D.O."/>
            <person name="Truco M.J."/>
            <person name="Xia R."/>
            <person name="Zhu S."/>
            <person name="Xu C."/>
            <person name="Xu H."/>
            <person name="Xu X."/>
            <person name="Cox K."/>
            <person name="Korf I."/>
            <person name="Meyers B.C."/>
            <person name="Michelmore R.W."/>
        </authorList>
    </citation>
    <scope>NUCLEOTIDE SEQUENCE [LARGE SCALE GENOMIC DNA]</scope>
    <source>
        <strain evidence="7">cv. Salinas</strain>
        <tissue evidence="6">Seedlings</tissue>
    </source>
</reference>
<comment type="subcellular location">
    <subcellularLocation>
        <location evidence="1">Membrane</location>
        <topology evidence="1">Multi-pass membrane protein</topology>
    </subcellularLocation>
</comment>
<dbReference type="Proteomes" id="UP000235145">
    <property type="component" value="Unassembled WGS sequence"/>
</dbReference>
<dbReference type="EMBL" id="NBSK02000005">
    <property type="protein sequence ID" value="KAJ0204426.1"/>
    <property type="molecule type" value="Genomic_DNA"/>
</dbReference>